<proteinExistence type="inferred from homology"/>
<dbReference type="OrthoDB" id="9803687at2"/>
<evidence type="ECO:0000313" key="8">
    <source>
        <dbReference type="EMBL" id="KEJ97608.1"/>
    </source>
</evidence>
<evidence type="ECO:0000313" key="9">
    <source>
        <dbReference type="Proteomes" id="UP000027746"/>
    </source>
</evidence>
<evidence type="ECO:0000256" key="1">
    <source>
        <dbReference type="ARBA" id="ARBA00010398"/>
    </source>
</evidence>
<keyword evidence="9" id="KW-1185">Reference proteome</keyword>
<keyword evidence="2 8" id="KW-0489">Methyltransferase</keyword>
<comment type="caution">
    <text evidence="8">The sequence shown here is derived from an EMBL/GenBank/DDBJ whole genome shotgun (WGS) entry which is preliminary data.</text>
</comment>
<evidence type="ECO:0000256" key="7">
    <source>
        <dbReference type="SAM" id="MobiDB-lite"/>
    </source>
</evidence>
<dbReference type="Gene3D" id="3.20.20.20">
    <property type="entry name" value="Dihydropteroate synthase-like"/>
    <property type="match status" value="1"/>
</dbReference>
<evidence type="ECO:0000256" key="3">
    <source>
        <dbReference type="ARBA" id="ARBA00022628"/>
    </source>
</evidence>
<accession>A0A073J4T0</accession>
<dbReference type="Proteomes" id="UP000027746">
    <property type="component" value="Unassembled WGS sequence"/>
</dbReference>
<gene>
    <name evidence="8" type="ORF">SUH3_01085</name>
</gene>
<keyword evidence="3" id="KW-0846">Cobalamin</keyword>
<dbReference type="PANTHER" id="PTHR45833">
    <property type="entry name" value="METHIONINE SYNTHASE"/>
    <property type="match status" value="1"/>
</dbReference>
<dbReference type="PROSITE" id="PS50972">
    <property type="entry name" value="PTERIN_BINDING"/>
    <property type="match status" value="1"/>
</dbReference>
<reference evidence="8 9" key="1">
    <citation type="submission" date="2014-01" db="EMBL/GenBank/DDBJ databases">
        <title>Sulfitobacter sp. H3 (MCCC 1A00686) Genome Sequencing.</title>
        <authorList>
            <person name="Lai Q."/>
            <person name="Hong Z."/>
        </authorList>
    </citation>
    <scope>NUCLEOTIDE SEQUENCE [LARGE SCALE GENOMIC DNA]</scope>
    <source>
        <strain evidence="8 9">H3</strain>
    </source>
</reference>
<dbReference type="GO" id="GO:0005829">
    <property type="term" value="C:cytosol"/>
    <property type="evidence" value="ECO:0007669"/>
    <property type="project" value="TreeGrafter"/>
</dbReference>
<evidence type="ECO:0000256" key="2">
    <source>
        <dbReference type="ARBA" id="ARBA00022603"/>
    </source>
</evidence>
<dbReference type="GeneID" id="68870142"/>
<comment type="similarity">
    <text evidence="1">Belongs to the vitamin-B12 dependent methionine synthase family.</text>
</comment>
<dbReference type="InterPro" id="IPR050554">
    <property type="entry name" value="Met_Synthase/Corrinoid"/>
</dbReference>
<dbReference type="GO" id="GO:0031419">
    <property type="term" value="F:cobalamin binding"/>
    <property type="evidence" value="ECO:0007669"/>
    <property type="project" value="UniProtKB-KW"/>
</dbReference>
<dbReference type="InterPro" id="IPR011005">
    <property type="entry name" value="Dihydropteroate_synth-like_sf"/>
</dbReference>
<feature type="region of interest" description="Disordered" evidence="7">
    <location>
        <begin position="340"/>
        <end position="360"/>
    </location>
</feature>
<dbReference type="SUPFAM" id="SSF51717">
    <property type="entry name" value="Dihydropteroate synthetase-like"/>
    <property type="match status" value="1"/>
</dbReference>
<evidence type="ECO:0000256" key="4">
    <source>
        <dbReference type="ARBA" id="ARBA00022679"/>
    </source>
</evidence>
<keyword evidence="6" id="KW-0170">Cobalt</keyword>
<dbReference type="GO" id="GO:0032259">
    <property type="term" value="P:methylation"/>
    <property type="evidence" value="ECO:0007669"/>
    <property type="project" value="UniProtKB-KW"/>
</dbReference>
<dbReference type="RefSeq" id="WP_037920561.1">
    <property type="nucleotide sequence ID" value="NZ_CP054599.1"/>
</dbReference>
<dbReference type="PANTHER" id="PTHR45833:SF1">
    <property type="entry name" value="METHIONINE SYNTHASE"/>
    <property type="match status" value="1"/>
</dbReference>
<sequence length="360" mass="38758">MTRTIVESKTKTAIIGFDQPFCVIGERINPTGRKILAEELERDDFSRVEADALAQVAAGANILDVNSGAVFSNKMAEDPRYADNNFVEPMLMKALVERVQAIVDVPLCIDSSVPGALENGLAAAEGRPLLNSVTGEEERLELVLPLVKKYNVPVVAISNDDTGISEDPDVRFEVARKIVQRAADFGIPAHDIVVDPLVMPIGAMATAGLQVFTLVRRLREELGVNTTCGASNISFGLPNRHGINNAFLPMAMAAGMTSAIMNPIALPIGPLKIAEKRAEVEAAGIILPADMDDETFVQLFGLGSTLPRAGKEMEAIRAANFLTDNDPHGTDWIRFNKVAPKAGHEGRGREGRTGGRRRRG</sequence>
<dbReference type="AlphaFoldDB" id="A0A073J4T0"/>
<keyword evidence="5" id="KW-0479">Metal-binding</keyword>
<dbReference type="GO" id="GO:0046653">
    <property type="term" value="P:tetrahydrofolate metabolic process"/>
    <property type="evidence" value="ECO:0007669"/>
    <property type="project" value="TreeGrafter"/>
</dbReference>
<dbReference type="Pfam" id="PF00809">
    <property type="entry name" value="Pterin_bind"/>
    <property type="match status" value="1"/>
</dbReference>
<dbReference type="NCBIfam" id="NF005719">
    <property type="entry name" value="PRK07535.1"/>
    <property type="match status" value="1"/>
</dbReference>
<evidence type="ECO:0000256" key="6">
    <source>
        <dbReference type="ARBA" id="ARBA00023285"/>
    </source>
</evidence>
<dbReference type="GO" id="GO:0008705">
    <property type="term" value="F:methionine synthase activity"/>
    <property type="evidence" value="ECO:0007669"/>
    <property type="project" value="TreeGrafter"/>
</dbReference>
<name>A0A073J4T0_9RHOB</name>
<keyword evidence="4 8" id="KW-0808">Transferase</keyword>
<protein>
    <submittedName>
        <fullName evidence="8">Methyltetrahydrofolate:corrinoid methyltransferase</fullName>
    </submittedName>
</protein>
<dbReference type="InterPro" id="IPR000489">
    <property type="entry name" value="Pterin-binding_dom"/>
</dbReference>
<dbReference type="GO" id="GO:0046872">
    <property type="term" value="F:metal ion binding"/>
    <property type="evidence" value="ECO:0007669"/>
    <property type="project" value="UniProtKB-KW"/>
</dbReference>
<dbReference type="EMBL" id="JAMD01000001">
    <property type="protein sequence ID" value="KEJ97608.1"/>
    <property type="molecule type" value="Genomic_DNA"/>
</dbReference>
<evidence type="ECO:0000256" key="5">
    <source>
        <dbReference type="ARBA" id="ARBA00022723"/>
    </source>
</evidence>
<dbReference type="GO" id="GO:0050667">
    <property type="term" value="P:homocysteine metabolic process"/>
    <property type="evidence" value="ECO:0007669"/>
    <property type="project" value="TreeGrafter"/>
</dbReference>
<feature type="compositionally biased region" description="Basic and acidic residues" evidence="7">
    <location>
        <begin position="342"/>
        <end position="353"/>
    </location>
</feature>
<organism evidence="8 9">
    <name type="scientific">Pseudosulfitobacter pseudonitzschiae</name>
    <dbReference type="NCBI Taxonomy" id="1402135"/>
    <lineage>
        <taxon>Bacteria</taxon>
        <taxon>Pseudomonadati</taxon>
        <taxon>Pseudomonadota</taxon>
        <taxon>Alphaproteobacteria</taxon>
        <taxon>Rhodobacterales</taxon>
        <taxon>Roseobacteraceae</taxon>
        <taxon>Pseudosulfitobacter</taxon>
    </lineage>
</organism>